<sequence length="167" mass="16920">MADYPIGMELVVDPDNPMNVVVNGSVGIYAPEDTAGTTLLPLKDLNGFPLANPLTSNAYGFTPGFLAPLPQVRWKSGEFSNVYNSYIGLRDEAVAAKNAAQDAQAESASSASDAASALAAAELAAQAATGGGVALDPTDADTLVFTTKSDGSIAVDPADADALLITA</sequence>
<name>A0ABT9TL39_PAENI</name>
<dbReference type="RefSeq" id="WP_306878035.1">
    <property type="nucleotide sequence ID" value="NZ_JAUSSW010000004.1"/>
</dbReference>
<dbReference type="EMBL" id="JAUSSW010000004">
    <property type="protein sequence ID" value="MDQ0102366.1"/>
    <property type="molecule type" value="Genomic_DNA"/>
</dbReference>
<keyword evidence="2" id="KW-1185">Reference proteome</keyword>
<evidence type="ECO:0000313" key="1">
    <source>
        <dbReference type="EMBL" id="MDQ0102366.1"/>
    </source>
</evidence>
<proteinExistence type="predicted"/>
<gene>
    <name evidence="1" type="ORF">J2T10_002012</name>
</gene>
<comment type="caution">
    <text evidence="1">The sequence shown here is derived from an EMBL/GenBank/DDBJ whole genome shotgun (WGS) entry which is preliminary data.</text>
</comment>
<protein>
    <submittedName>
        <fullName evidence="1">Uncharacterized protein</fullName>
    </submittedName>
</protein>
<evidence type="ECO:0000313" key="2">
    <source>
        <dbReference type="Proteomes" id="UP001244563"/>
    </source>
</evidence>
<organism evidence="1 2">
    <name type="scientific">Paenarthrobacter nicotinovorans</name>
    <name type="common">Arthrobacter nicotinovorans</name>
    <dbReference type="NCBI Taxonomy" id="29320"/>
    <lineage>
        <taxon>Bacteria</taxon>
        <taxon>Bacillati</taxon>
        <taxon>Actinomycetota</taxon>
        <taxon>Actinomycetes</taxon>
        <taxon>Micrococcales</taxon>
        <taxon>Micrococcaceae</taxon>
        <taxon>Paenarthrobacter</taxon>
    </lineage>
</organism>
<dbReference type="Proteomes" id="UP001244563">
    <property type="component" value="Unassembled WGS sequence"/>
</dbReference>
<reference evidence="1 2" key="1">
    <citation type="submission" date="2023-07" db="EMBL/GenBank/DDBJ databases">
        <title>Sorghum-associated microbial communities from plants grown in Nebraska, USA.</title>
        <authorList>
            <person name="Schachtman D."/>
        </authorList>
    </citation>
    <scope>NUCLEOTIDE SEQUENCE [LARGE SCALE GENOMIC DNA]</scope>
    <source>
        <strain evidence="1 2">CC523</strain>
    </source>
</reference>
<accession>A0ABT9TL39</accession>